<dbReference type="SUPFAM" id="SSF109854">
    <property type="entry name" value="DinB/YfiT-like putative metalloenzymes"/>
    <property type="match status" value="1"/>
</dbReference>
<dbReference type="RefSeq" id="WP_275475618.1">
    <property type="nucleotide sequence ID" value="NZ_CP162940.1"/>
</dbReference>
<accession>A0ABV5A902</accession>
<gene>
    <name evidence="2" type="ORF">KKP3000_001214</name>
</gene>
<organism evidence="2 3">
    <name type="scientific">Alicyclobacillus fastidiosus</name>
    <dbReference type="NCBI Taxonomy" id="392011"/>
    <lineage>
        <taxon>Bacteria</taxon>
        <taxon>Bacillati</taxon>
        <taxon>Bacillota</taxon>
        <taxon>Bacilli</taxon>
        <taxon>Bacillales</taxon>
        <taxon>Alicyclobacillaceae</taxon>
        <taxon>Alicyclobacillus</taxon>
    </lineage>
</organism>
<feature type="domain" description="DinB-like" evidence="1">
    <location>
        <begin position="16"/>
        <end position="150"/>
    </location>
</feature>
<protein>
    <submittedName>
        <fullName evidence="2">DinB family protein</fullName>
    </submittedName>
</protein>
<dbReference type="Pfam" id="PF12867">
    <property type="entry name" value="DinB_2"/>
    <property type="match status" value="1"/>
</dbReference>
<dbReference type="Gene3D" id="1.20.120.450">
    <property type="entry name" value="dinb family like domain"/>
    <property type="match status" value="1"/>
</dbReference>
<reference evidence="2 3" key="1">
    <citation type="journal article" date="2024" name="Int. J. Mol. Sci.">
        <title>Exploration of Alicyclobacillus spp. Genome in Search of Antibiotic Resistance.</title>
        <authorList>
            <person name="Bucka-Kolendo J."/>
            <person name="Kiousi D.E."/>
            <person name="Dekowska A."/>
            <person name="Mikolajczuk-Szczyrba A."/>
            <person name="Karadedos D.M."/>
            <person name="Michael P."/>
            <person name="Galanis A."/>
            <person name="Sokolowska B."/>
        </authorList>
    </citation>
    <scope>NUCLEOTIDE SEQUENCE [LARGE SCALE GENOMIC DNA]</scope>
    <source>
        <strain evidence="2 3">KKP 3000</strain>
    </source>
</reference>
<comment type="caution">
    <text evidence="2">The sequence shown here is derived from an EMBL/GenBank/DDBJ whole genome shotgun (WGS) entry which is preliminary data.</text>
</comment>
<evidence type="ECO:0000313" key="3">
    <source>
        <dbReference type="Proteomes" id="UP001579974"/>
    </source>
</evidence>
<evidence type="ECO:0000313" key="2">
    <source>
        <dbReference type="EMBL" id="MFB5188781.1"/>
    </source>
</evidence>
<name>A0ABV5A902_9BACL</name>
<dbReference type="Proteomes" id="UP001579974">
    <property type="component" value="Unassembled WGS sequence"/>
</dbReference>
<dbReference type="InterPro" id="IPR024775">
    <property type="entry name" value="DinB-like"/>
</dbReference>
<dbReference type="InterPro" id="IPR034660">
    <property type="entry name" value="DinB/YfiT-like"/>
</dbReference>
<keyword evidence="3" id="KW-1185">Reference proteome</keyword>
<sequence length="163" mass="18343">MTTTAEIKSKLLELHGELEHTVTGLTLSELHWKADAATWSVAQILAHVAEFEQFFSQDVLRLRDNPGTSLGRTMDHADRVQAVQLTGTESLQDLLRSIEQSRQVTVDMLDNLSDADLLAEGSHPKFGVRTIEWEIGHFLTEHLEKHIGQVNRTKLAYQQSTVD</sequence>
<proteinExistence type="predicted"/>
<dbReference type="EMBL" id="JBDXSU010000001">
    <property type="protein sequence ID" value="MFB5188781.1"/>
    <property type="molecule type" value="Genomic_DNA"/>
</dbReference>
<evidence type="ECO:0000259" key="1">
    <source>
        <dbReference type="Pfam" id="PF12867"/>
    </source>
</evidence>